<feature type="non-terminal residue" evidence="2">
    <location>
        <position position="1"/>
    </location>
</feature>
<dbReference type="EMBL" id="JACEIK010000495">
    <property type="protein sequence ID" value="MCD7458094.1"/>
    <property type="molecule type" value="Genomic_DNA"/>
</dbReference>
<proteinExistence type="predicted"/>
<feature type="region of interest" description="Disordered" evidence="1">
    <location>
        <begin position="86"/>
        <end position="111"/>
    </location>
</feature>
<sequence>TLGAIIDVRVGKLRMRVHDEKAIFIMYKTISTPSHYKDLCIITELVKRKCRVKEKEYERPIVSMVTKSKKHTLKFGEWSEHELNGGEVERKHIGTESDEPLHRRTKRMKEP</sequence>
<protein>
    <submittedName>
        <fullName evidence="2">Uncharacterized protein</fullName>
    </submittedName>
</protein>
<organism evidence="2 3">
    <name type="scientific">Datura stramonium</name>
    <name type="common">Jimsonweed</name>
    <name type="synonym">Common thornapple</name>
    <dbReference type="NCBI Taxonomy" id="4076"/>
    <lineage>
        <taxon>Eukaryota</taxon>
        <taxon>Viridiplantae</taxon>
        <taxon>Streptophyta</taxon>
        <taxon>Embryophyta</taxon>
        <taxon>Tracheophyta</taxon>
        <taxon>Spermatophyta</taxon>
        <taxon>Magnoliopsida</taxon>
        <taxon>eudicotyledons</taxon>
        <taxon>Gunneridae</taxon>
        <taxon>Pentapetalae</taxon>
        <taxon>asterids</taxon>
        <taxon>lamiids</taxon>
        <taxon>Solanales</taxon>
        <taxon>Solanaceae</taxon>
        <taxon>Solanoideae</taxon>
        <taxon>Datureae</taxon>
        <taxon>Datura</taxon>
    </lineage>
</organism>
<comment type="caution">
    <text evidence="2">The sequence shown here is derived from an EMBL/GenBank/DDBJ whole genome shotgun (WGS) entry which is preliminary data.</text>
</comment>
<gene>
    <name evidence="2" type="ORF">HAX54_037141</name>
</gene>
<accession>A0ABS8SHS0</accession>
<evidence type="ECO:0000256" key="1">
    <source>
        <dbReference type="SAM" id="MobiDB-lite"/>
    </source>
</evidence>
<evidence type="ECO:0000313" key="3">
    <source>
        <dbReference type="Proteomes" id="UP000823775"/>
    </source>
</evidence>
<reference evidence="2 3" key="1">
    <citation type="journal article" date="2021" name="BMC Genomics">
        <title>Datura genome reveals duplications of psychoactive alkaloid biosynthetic genes and high mutation rate following tissue culture.</title>
        <authorList>
            <person name="Rajewski A."/>
            <person name="Carter-House D."/>
            <person name="Stajich J."/>
            <person name="Litt A."/>
        </authorList>
    </citation>
    <scope>NUCLEOTIDE SEQUENCE [LARGE SCALE GENOMIC DNA]</scope>
    <source>
        <strain evidence="2">AR-01</strain>
    </source>
</reference>
<evidence type="ECO:0000313" key="2">
    <source>
        <dbReference type="EMBL" id="MCD7458094.1"/>
    </source>
</evidence>
<dbReference type="Proteomes" id="UP000823775">
    <property type="component" value="Unassembled WGS sequence"/>
</dbReference>
<name>A0ABS8SHS0_DATST</name>
<keyword evidence="3" id="KW-1185">Reference proteome</keyword>